<dbReference type="PANTHER" id="PTHR43611:SF3">
    <property type="entry name" value="FLAVIN MONONUCLEOTIDE HYDROLASE 1, CHLOROPLATIC"/>
    <property type="match status" value="1"/>
</dbReference>
<proteinExistence type="predicted"/>
<dbReference type="SUPFAM" id="SSF56784">
    <property type="entry name" value="HAD-like"/>
    <property type="match status" value="1"/>
</dbReference>
<dbReference type="GO" id="GO:0016787">
    <property type="term" value="F:hydrolase activity"/>
    <property type="evidence" value="ECO:0007669"/>
    <property type="project" value="UniProtKB-KW"/>
</dbReference>
<dbReference type="Gene3D" id="1.10.150.240">
    <property type="entry name" value="Putative phosphatase, domain 2"/>
    <property type="match status" value="1"/>
</dbReference>
<dbReference type="HOGENOM" id="CLU_045011_9_5_0"/>
<dbReference type="eggNOG" id="COG1011">
    <property type="taxonomic scope" value="Bacteria"/>
</dbReference>
<keyword evidence="1" id="KW-0378">Hydrolase</keyword>
<dbReference type="PANTHER" id="PTHR43611">
    <property type="entry name" value="ALPHA-D-GLUCOSE 1-PHOSPHATE PHOSPHATASE"/>
    <property type="match status" value="1"/>
</dbReference>
<evidence type="ECO:0000313" key="2">
    <source>
        <dbReference type="Proteomes" id="UP000005730"/>
    </source>
</evidence>
<dbReference type="InterPro" id="IPR006439">
    <property type="entry name" value="HAD-SF_hydro_IA"/>
</dbReference>
<organism evidence="1 2">
    <name type="scientific">Thermanaerovibrio velox DSM 12556</name>
    <dbReference type="NCBI Taxonomy" id="926567"/>
    <lineage>
        <taxon>Bacteria</taxon>
        <taxon>Thermotogati</taxon>
        <taxon>Synergistota</taxon>
        <taxon>Synergistia</taxon>
        <taxon>Synergistales</taxon>
        <taxon>Synergistaceae</taxon>
        <taxon>Thermanaerovibrio</taxon>
    </lineage>
</organism>
<dbReference type="STRING" id="926567.TheveDRAFT_1794"/>
<evidence type="ECO:0000313" key="1">
    <source>
        <dbReference type="EMBL" id="EHM10912.1"/>
    </source>
</evidence>
<reference evidence="1 2" key="1">
    <citation type="submission" date="2011-10" db="EMBL/GenBank/DDBJ databases">
        <title>The Noncontiguous Finished genome of Thermanaerovibrio velox DSM 12556.</title>
        <authorList>
            <consortium name="US DOE Joint Genome Institute (JGI-PGF)"/>
            <person name="Lucas S."/>
            <person name="Copeland A."/>
            <person name="Lapidus A."/>
            <person name="Glavina del Rio T."/>
            <person name="Dalin E."/>
            <person name="Tice H."/>
            <person name="Bruce D."/>
            <person name="Goodwin L."/>
            <person name="Pitluck S."/>
            <person name="Peters L."/>
            <person name="Mikhailova N."/>
            <person name="Teshima H."/>
            <person name="Kyrpides N."/>
            <person name="Mavromatis K."/>
            <person name="Ivanova N."/>
            <person name="Markowitz V."/>
            <person name="Cheng J.-F."/>
            <person name="Hugenholtz P."/>
            <person name="Woyke T."/>
            <person name="Wu D."/>
            <person name="Spring S."/>
            <person name="Brambilla E.-M."/>
            <person name="Klenk H.-P."/>
            <person name="Eisen J.A."/>
        </authorList>
    </citation>
    <scope>NUCLEOTIDE SEQUENCE [LARGE SCALE GENOMIC DNA]</scope>
    <source>
        <strain evidence="1 2">DSM 12556</strain>
    </source>
</reference>
<dbReference type="Pfam" id="PF00702">
    <property type="entry name" value="Hydrolase"/>
    <property type="match status" value="1"/>
</dbReference>
<dbReference type="AlphaFoldDB" id="H0URE3"/>
<dbReference type="EMBL" id="CM001377">
    <property type="protein sequence ID" value="EHM10912.1"/>
    <property type="molecule type" value="Genomic_DNA"/>
</dbReference>
<gene>
    <name evidence="1" type="ORF">TheveDRAFT_1794</name>
</gene>
<dbReference type="Proteomes" id="UP000005730">
    <property type="component" value="Chromosome"/>
</dbReference>
<dbReference type="InterPro" id="IPR023198">
    <property type="entry name" value="PGP-like_dom2"/>
</dbReference>
<dbReference type="PRINTS" id="PR00413">
    <property type="entry name" value="HADHALOGNASE"/>
</dbReference>
<dbReference type="SFLD" id="SFLDS00003">
    <property type="entry name" value="Haloacid_Dehalogenase"/>
    <property type="match status" value="1"/>
</dbReference>
<dbReference type="SFLD" id="SFLDG01129">
    <property type="entry name" value="C1.5:_HAD__Beta-PGM__Phosphata"/>
    <property type="match status" value="1"/>
</dbReference>
<dbReference type="CDD" id="cd02603">
    <property type="entry name" value="HAD_sEH-N_like"/>
    <property type="match status" value="1"/>
</dbReference>
<protein>
    <submittedName>
        <fullName evidence="1">Putative HAD superfamily hydrolase</fullName>
    </submittedName>
</protein>
<dbReference type="Gene3D" id="3.40.50.1000">
    <property type="entry name" value="HAD superfamily/HAD-like"/>
    <property type="match status" value="1"/>
</dbReference>
<name>H0URE3_9BACT</name>
<dbReference type="InterPro" id="IPR036412">
    <property type="entry name" value="HAD-like_sf"/>
</dbReference>
<accession>H0URE3</accession>
<dbReference type="InterPro" id="IPR023214">
    <property type="entry name" value="HAD_sf"/>
</dbReference>
<dbReference type="NCBIfam" id="TIGR01509">
    <property type="entry name" value="HAD-SF-IA-v3"/>
    <property type="match status" value="1"/>
</dbReference>
<sequence length="209" mass="23907">MDRGCFNPLGCPVKGVIFDYGGVLAEEGYVNTISALATSLGKDPERTLRAAEEAVFASGYMVGKGTEGEFWGRFRELTGITLDDGTLREMVLKGFVLRPHMVEVVNKVRTRGIKTFILSDQTDWLEELDRRDRFFQLFDGVYNSYRTGYTKRQREAFENLLSKEGLEPREALFVDDREENVKLASSLGIHSIRYVTKDQFLGDFLEFWM</sequence>
<keyword evidence="2" id="KW-1185">Reference proteome</keyword>